<name>A0A812UGK1_9DINO</name>
<comment type="caution">
    <text evidence="1">The sequence shown here is derived from an EMBL/GenBank/DDBJ whole genome shotgun (WGS) entry which is preliminary data.</text>
</comment>
<proteinExistence type="predicted"/>
<gene>
    <name evidence="1" type="primary">RE2</name>
    <name evidence="1" type="ORF">SNAT2548_LOCUS31923</name>
</gene>
<dbReference type="Proteomes" id="UP000604046">
    <property type="component" value="Unassembled WGS sequence"/>
</dbReference>
<evidence type="ECO:0000313" key="2">
    <source>
        <dbReference type="Proteomes" id="UP000604046"/>
    </source>
</evidence>
<keyword evidence="2" id="KW-1185">Reference proteome</keyword>
<dbReference type="CDD" id="cd09272">
    <property type="entry name" value="RNase_HI_RT_Ty1"/>
    <property type="match status" value="1"/>
</dbReference>
<protein>
    <submittedName>
        <fullName evidence="1">RE2 protein</fullName>
    </submittedName>
</protein>
<dbReference type="PANTHER" id="PTHR11439">
    <property type="entry name" value="GAG-POL-RELATED RETROTRANSPOSON"/>
    <property type="match status" value="1"/>
</dbReference>
<reference evidence="1" key="1">
    <citation type="submission" date="2021-02" db="EMBL/GenBank/DDBJ databases">
        <authorList>
            <person name="Dougan E. K."/>
            <person name="Rhodes N."/>
            <person name="Thang M."/>
            <person name="Chan C."/>
        </authorList>
    </citation>
    <scope>NUCLEOTIDE SEQUENCE</scope>
</reference>
<dbReference type="OrthoDB" id="449209at2759"/>
<dbReference type="AlphaFoldDB" id="A0A812UGK1"/>
<sequence>MNLATKPGYLEKLTAEREKSRKLLLQFIRVAALVILQGGEVSFEWPRDAAGWSLPEIIAFVDQFNLLTVEFHGCAFGLVSSRGGPMLKPWKILTSSKRLAHDFAAYQCSHPKHFKHDTVEGSDSRRSAFYPEAMARAILASLLPYAKAFVAPALPCVPTFPQLHRVKDVRPPLPLDLLMFESGMRLVQEEKDGLLKAGTWIEEEIMPKSEVLAWARRTSNVIHFGNLMVIMSVKGAELEPDSWKLKARIVFRGDDVRDQTGMSAVFEELFASAPSSLEGLNTVIGFGLLESHGVTTSDAIKAYTQAALKSKNRTFVLLPPELVPASKRDVIQPCAPLYKALYGHPESSAHWQRHLRGILTGLGGIEFPNLPSVYYFPTLDLILCVYVDDLTLSGKLSKHKGFWTSKQCVDLYESLVGSAVKHQRTPHVDPVALSLSDNDARGSLADSAARILMKILWLARLNRPDLMVAVTTLTTNVCRWSVNDDKRVARLVGYIAATVQYNPVMFVHDPASSLHLALYVDSDFGGCPDTARSTSGYIVALEGSNSFALLSWSSKRQKVVSRSSTEAEFVSLSSALFNDALPLLEVWQTIIPGIKLLCREDNEACIAIVRKGYSAKLRHLSKTHRINVSSTCEAVNDNDDVELGYVNTNDQKGDPLTKALSVQKWAHALKLLHISTEHLPDVPI</sequence>
<dbReference type="PANTHER" id="PTHR11439:SF467">
    <property type="entry name" value="INTEGRASE CATALYTIC DOMAIN-CONTAINING PROTEIN"/>
    <property type="match status" value="1"/>
</dbReference>
<organism evidence="1 2">
    <name type="scientific">Symbiodinium natans</name>
    <dbReference type="NCBI Taxonomy" id="878477"/>
    <lineage>
        <taxon>Eukaryota</taxon>
        <taxon>Sar</taxon>
        <taxon>Alveolata</taxon>
        <taxon>Dinophyceae</taxon>
        <taxon>Suessiales</taxon>
        <taxon>Symbiodiniaceae</taxon>
        <taxon>Symbiodinium</taxon>
    </lineage>
</organism>
<accession>A0A812UGK1</accession>
<evidence type="ECO:0000313" key="1">
    <source>
        <dbReference type="EMBL" id="CAE7564289.1"/>
    </source>
</evidence>
<dbReference type="EMBL" id="CAJNDS010002684">
    <property type="protein sequence ID" value="CAE7564289.1"/>
    <property type="molecule type" value="Genomic_DNA"/>
</dbReference>